<dbReference type="EMBL" id="JAHKPD010000025">
    <property type="protein sequence ID" value="MBU2952138.1"/>
    <property type="molecule type" value="Genomic_DNA"/>
</dbReference>
<comment type="caution">
    <text evidence="1">The sequence shown here is derived from an EMBL/GenBank/DDBJ whole genome shotgun (WGS) entry which is preliminary data.</text>
</comment>
<name>A0ACC5UCQ7_9FLAO</name>
<organism evidence="1 2">
    <name type="scientific">Pseudotamlana agarivorans</name>
    <dbReference type="NCBI Taxonomy" id="481183"/>
    <lineage>
        <taxon>Bacteria</taxon>
        <taxon>Pseudomonadati</taxon>
        <taxon>Bacteroidota</taxon>
        <taxon>Flavobacteriia</taxon>
        <taxon>Flavobacteriales</taxon>
        <taxon>Flavobacteriaceae</taxon>
        <taxon>Pseudotamlana</taxon>
    </lineage>
</organism>
<sequence length="345" mass="40160">MLKLYTDTSYLTEAHRGKIFPLLLGLHYKELPLVKDNFVLTENIKDADVFVLPLHVEYVLKYKKQVYQNFLALSKHYNKPLWGYSSGDFGTTLHDAVYTFRLGGFKNKYQVENTLILPSFISDPYKNSLSHAVFTPLDKKLKPTIGFVGHATNGWEKWSKEFVIFLKYNTDCYLGKRKTDKQKFFPSSIYRFDLLQRLESSTGLESDFIYRKQYRAGANSEALRKQTTLDYFSNMENNLYTLCVRGVGNFSVRFYETLAVGRIPVYIDTNGGLPLESHIDWDKHILRISWKQRHLIAEVLVDFHNSKSNEELKQIQRSNRALWEEIGHVGGYFKAVSDNFNPNKL</sequence>
<dbReference type="Proteomes" id="UP001647509">
    <property type="component" value="Unassembled WGS sequence"/>
</dbReference>
<gene>
    <name evidence="1" type="ORF">KO493_15665</name>
</gene>
<evidence type="ECO:0000313" key="2">
    <source>
        <dbReference type="Proteomes" id="UP001647509"/>
    </source>
</evidence>
<protein>
    <submittedName>
        <fullName evidence="1">Exostosin family protein</fullName>
    </submittedName>
</protein>
<evidence type="ECO:0000313" key="1">
    <source>
        <dbReference type="EMBL" id="MBU2952138.1"/>
    </source>
</evidence>
<reference evidence="1" key="1">
    <citation type="submission" date="2021-05" db="EMBL/GenBank/DDBJ databases">
        <title>Draft genomes of bacteria isolated from model marine particles.</title>
        <authorList>
            <person name="Datta M.S."/>
            <person name="Schwartzman J.A."/>
            <person name="Enke T.N."/>
            <person name="Saavedra J."/>
            <person name="Cermak N."/>
            <person name="Cordero O.X."/>
        </authorList>
    </citation>
    <scope>NUCLEOTIDE SEQUENCE</scope>
    <source>
        <strain evidence="1">I2M19</strain>
    </source>
</reference>
<accession>A0ACC5UCQ7</accession>
<proteinExistence type="predicted"/>
<keyword evidence="2" id="KW-1185">Reference proteome</keyword>